<name>A0A5E7R884_PSEFL</name>
<evidence type="ECO:0000256" key="8">
    <source>
        <dbReference type="RuleBase" id="RU363032"/>
    </source>
</evidence>
<keyword evidence="4 8" id="KW-0812">Transmembrane</keyword>
<evidence type="ECO:0000256" key="6">
    <source>
        <dbReference type="ARBA" id="ARBA00023136"/>
    </source>
</evidence>
<proteinExistence type="inferred from homology"/>
<accession>A0A5E7R884</accession>
<dbReference type="PANTHER" id="PTHR43163:SF6">
    <property type="entry name" value="DIPEPTIDE TRANSPORT SYSTEM PERMEASE PROTEIN DPPB-RELATED"/>
    <property type="match status" value="1"/>
</dbReference>
<evidence type="ECO:0000313" key="10">
    <source>
        <dbReference type="EMBL" id="VVP69650.1"/>
    </source>
</evidence>
<feature type="transmembrane region" description="Helical" evidence="8">
    <location>
        <begin position="121"/>
        <end position="143"/>
    </location>
</feature>
<keyword evidence="3" id="KW-1003">Cell membrane</keyword>
<evidence type="ECO:0000256" key="7">
    <source>
        <dbReference type="ARBA" id="ARBA00024202"/>
    </source>
</evidence>
<dbReference type="Proteomes" id="UP000326611">
    <property type="component" value="Unassembled WGS sequence"/>
</dbReference>
<dbReference type="InterPro" id="IPR000515">
    <property type="entry name" value="MetI-like"/>
</dbReference>
<comment type="subcellular location">
    <subcellularLocation>
        <location evidence="1 8">Cell membrane</location>
        <topology evidence="1 8">Multi-pass membrane protein</topology>
    </subcellularLocation>
</comment>
<comment type="similarity">
    <text evidence="7">Belongs to the binding-protein-dependent transport system permease family. OppBC subfamily.</text>
</comment>
<feature type="transmembrane region" description="Helical" evidence="8">
    <location>
        <begin position="242"/>
        <end position="268"/>
    </location>
</feature>
<protein>
    <submittedName>
        <fullName evidence="10">Dipeptide transport system permease protein DppB</fullName>
    </submittedName>
</protein>
<evidence type="ECO:0000313" key="11">
    <source>
        <dbReference type="Proteomes" id="UP000326611"/>
    </source>
</evidence>
<dbReference type="Pfam" id="PF19300">
    <property type="entry name" value="BPD_transp_1_N"/>
    <property type="match status" value="1"/>
</dbReference>
<feature type="transmembrane region" description="Helical" evidence="8">
    <location>
        <begin position="301"/>
        <end position="320"/>
    </location>
</feature>
<dbReference type="GO" id="GO:0055085">
    <property type="term" value="P:transmembrane transport"/>
    <property type="evidence" value="ECO:0007669"/>
    <property type="project" value="InterPro"/>
</dbReference>
<feature type="transmembrane region" description="Helical" evidence="8">
    <location>
        <begin position="24"/>
        <end position="49"/>
    </location>
</feature>
<reference evidence="10 11" key="1">
    <citation type="submission" date="2019-09" db="EMBL/GenBank/DDBJ databases">
        <authorList>
            <person name="Chandra G."/>
            <person name="Truman W A."/>
        </authorList>
    </citation>
    <scope>NUCLEOTIDE SEQUENCE [LARGE SCALE GENOMIC DNA]</scope>
    <source>
        <strain evidence="10">PS918</strain>
    </source>
</reference>
<feature type="transmembrane region" description="Helical" evidence="8">
    <location>
        <begin position="155"/>
        <end position="179"/>
    </location>
</feature>
<dbReference type="CDD" id="cd06261">
    <property type="entry name" value="TM_PBP2"/>
    <property type="match status" value="1"/>
</dbReference>
<dbReference type="RefSeq" id="WP_150769146.1">
    <property type="nucleotide sequence ID" value="NZ_CABVIY010000001.1"/>
</dbReference>
<evidence type="ECO:0000256" key="1">
    <source>
        <dbReference type="ARBA" id="ARBA00004651"/>
    </source>
</evidence>
<dbReference type="Pfam" id="PF00528">
    <property type="entry name" value="BPD_transp_1"/>
    <property type="match status" value="1"/>
</dbReference>
<evidence type="ECO:0000256" key="4">
    <source>
        <dbReference type="ARBA" id="ARBA00022692"/>
    </source>
</evidence>
<keyword evidence="6 8" id="KW-0472">Membrane</keyword>
<organism evidence="10 11">
    <name type="scientific">Pseudomonas fluorescens</name>
    <dbReference type="NCBI Taxonomy" id="294"/>
    <lineage>
        <taxon>Bacteria</taxon>
        <taxon>Pseudomonadati</taxon>
        <taxon>Pseudomonadota</taxon>
        <taxon>Gammaproteobacteria</taxon>
        <taxon>Pseudomonadales</taxon>
        <taxon>Pseudomonadaceae</taxon>
        <taxon>Pseudomonas</taxon>
    </lineage>
</organism>
<evidence type="ECO:0000256" key="2">
    <source>
        <dbReference type="ARBA" id="ARBA00022448"/>
    </source>
</evidence>
<dbReference type="InterPro" id="IPR035906">
    <property type="entry name" value="MetI-like_sf"/>
</dbReference>
<dbReference type="AlphaFoldDB" id="A0A5E7R884"/>
<gene>
    <name evidence="10" type="primary">dppB_1</name>
    <name evidence="10" type="ORF">PS918_00980</name>
</gene>
<dbReference type="SUPFAM" id="SSF161098">
    <property type="entry name" value="MetI-like"/>
    <property type="match status" value="1"/>
</dbReference>
<dbReference type="OrthoDB" id="9805855at2"/>
<feature type="transmembrane region" description="Helical" evidence="8">
    <location>
        <begin position="199"/>
        <end position="221"/>
    </location>
</feature>
<dbReference type="EMBL" id="CABVIY010000001">
    <property type="protein sequence ID" value="VVP69650.1"/>
    <property type="molecule type" value="Genomic_DNA"/>
</dbReference>
<evidence type="ECO:0000256" key="5">
    <source>
        <dbReference type="ARBA" id="ARBA00022989"/>
    </source>
</evidence>
<keyword evidence="2 8" id="KW-0813">Transport</keyword>
<dbReference type="Gene3D" id="1.10.3720.10">
    <property type="entry name" value="MetI-like"/>
    <property type="match status" value="1"/>
</dbReference>
<dbReference type="PROSITE" id="PS50928">
    <property type="entry name" value="ABC_TM1"/>
    <property type="match status" value="1"/>
</dbReference>
<dbReference type="GO" id="GO:0005886">
    <property type="term" value="C:plasma membrane"/>
    <property type="evidence" value="ECO:0007669"/>
    <property type="project" value="UniProtKB-SubCell"/>
</dbReference>
<dbReference type="InterPro" id="IPR045621">
    <property type="entry name" value="BPD_transp_1_N"/>
</dbReference>
<feature type="domain" description="ABC transmembrane type-1" evidence="9">
    <location>
        <begin position="119"/>
        <end position="320"/>
    </location>
</feature>
<evidence type="ECO:0000256" key="3">
    <source>
        <dbReference type="ARBA" id="ARBA00022475"/>
    </source>
</evidence>
<keyword evidence="5 8" id="KW-1133">Transmembrane helix</keyword>
<evidence type="ECO:0000259" key="9">
    <source>
        <dbReference type="PROSITE" id="PS50928"/>
    </source>
</evidence>
<sequence>MSDSLTVANPALARRRGSGLWRYLLARAWQALVVLWAAFSLSFLILYALPSDPVSIMLNQSGEQSTVNQQQVAALRAQYHLDEPLAVQYGIALWRAVQLDFGDSIQTGQPVSRSLADALPATAALTFLALAVALVAGTGLALAASVTRRQWLRDLLLGLPALSVSLPTFWVGLLLLQWFSFGWHWFPAMGNQGLASLVLPTLTLAIPTSAVIAQVLARSLAATRGQPFVEALRAKGLGPVRLLLVHLLHNALIPVLSLSGVIVGSLLAGSVVTETVFSREGVGRLAQAAVSTQDIPVVQGVVLLAALIFIVVNLLVDLLYPLLDPRIRATATGARG</sequence>
<dbReference type="PANTHER" id="PTHR43163">
    <property type="entry name" value="DIPEPTIDE TRANSPORT SYSTEM PERMEASE PROTEIN DPPB-RELATED"/>
    <property type="match status" value="1"/>
</dbReference>